<feature type="transmembrane region" description="Helical" evidence="6">
    <location>
        <begin position="308"/>
        <end position="330"/>
    </location>
</feature>
<keyword evidence="8" id="KW-1185">Reference proteome</keyword>
<gene>
    <name evidence="7" type="ORF">E0F88_18955</name>
</gene>
<comment type="subcellular location">
    <subcellularLocation>
        <location evidence="1">Cell membrane</location>
        <topology evidence="1">Multi-pass membrane protein</topology>
    </subcellularLocation>
</comment>
<dbReference type="EMBL" id="SMFL01000007">
    <property type="protein sequence ID" value="TDE13140.1"/>
    <property type="molecule type" value="Genomic_DNA"/>
</dbReference>
<evidence type="ECO:0000313" key="8">
    <source>
        <dbReference type="Proteomes" id="UP000294850"/>
    </source>
</evidence>
<evidence type="ECO:0000256" key="1">
    <source>
        <dbReference type="ARBA" id="ARBA00004651"/>
    </source>
</evidence>
<keyword evidence="3 6" id="KW-0812">Transmembrane</keyword>
<keyword evidence="5 6" id="KW-0472">Membrane</keyword>
<evidence type="ECO:0000256" key="4">
    <source>
        <dbReference type="ARBA" id="ARBA00022989"/>
    </source>
</evidence>
<protein>
    <recommendedName>
        <fullName evidence="9">Polysaccharide biosynthesis protein</fullName>
    </recommendedName>
</protein>
<reference evidence="7 8" key="1">
    <citation type="submission" date="2019-03" db="EMBL/GenBank/DDBJ databases">
        <title>Dyadobacter AR-3-6 sp. nov., isolated from arctic soil.</title>
        <authorList>
            <person name="Chaudhary D.K."/>
        </authorList>
    </citation>
    <scope>NUCLEOTIDE SEQUENCE [LARGE SCALE GENOMIC DNA]</scope>
    <source>
        <strain evidence="7 8">AR-3-6</strain>
    </source>
</reference>
<name>A0A4R5DM70_9BACT</name>
<keyword evidence="4 6" id="KW-1133">Transmembrane helix</keyword>
<dbReference type="AlphaFoldDB" id="A0A4R5DM70"/>
<dbReference type="GO" id="GO:0005886">
    <property type="term" value="C:plasma membrane"/>
    <property type="evidence" value="ECO:0007669"/>
    <property type="project" value="UniProtKB-SubCell"/>
</dbReference>
<feature type="transmembrane region" description="Helical" evidence="6">
    <location>
        <begin position="47"/>
        <end position="67"/>
    </location>
</feature>
<evidence type="ECO:0000256" key="3">
    <source>
        <dbReference type="ARBA" id="ARBA00022692"/>
    </source>
</evidence>
<dbReference type="PANTHER" id="PTHR30250">
    <property type="entry name" value="PST FAMILY PREDICTED COLANIC ACID TRANSPORTER"/>
    <property type="match status" value="1"/>
</dbReference>
<evidence type="ECO:0000256" key="6">
    <source>
        <dbReference type="SAM" id="Phobius"/>
    </source>
</evidence>
<accession>A0A4R5DM70</accession>
<evidence type="ECO:0000256" key="2">
    <source>
        <dbReference type="ARBA" id="ARBA00022475"/>
    </source>
</evidence>
<evidence type="ECO:0000256" key="5">
    <source>
        <dbReference type="ARBA" id="ARBA00023136"/>
    </source>
</evidence>
<dbReference type="Proteomes" id="UP000294850">
    <property type="component" value="Unassembled WGS sequence"/>
</dbReference>
<feature type="transmembrane region" description="Helical" evidence="6">
    <location>
        <begin position="21"/>
        <end position="41"/>
    </location>
</feature>
<feature type="transmembrane region" description="Helical" evidence="6">
    <location>
        <begin position="95"/>
        <end position="113"/>
    </location>
</feature>
<feature type="transmembrane region" description="Helical" evidence="6">
    <location>
        <begin position="399"/>
        <end position="419"/>
    </location>
</feature>
<dbReference type="PANTHER" id="PTHR30250:SF11">
    <property type="entry name" value="O-ANTIGEN TRANSPORTER-RELATED"/>
    <property type="match status" value="1"/>
</dbReference>
<dbReference type="RefSeq" id="WP_131959861.1">
    <property type="nucleotide sequence ID" value="NZ_SMFL01000007.1"/>
</dbReference>
<proteinExistence type="predicted"/>
<feature type="transmembrane region" description="Helical" evidence="6">
    <location>
        <begin position="154"/>
        <end position="176"/>
    </location>
</feature>
<feature type="transmembrane region" description="Helical" evidence="6">
    <location>
        <begin position="346"/>
        <end position="368"/>
    </location>
</feature>
<comment type="caution">
    <text evidence="7">The sequence shown here is derived from an EMBL/GenBank/DDBJ whole genome shotgun (WGS) entry which is preliminary data.</text>
</comment>
<dbReference type="InterPro" id="IPR002797">
    <property type="entry name" value="Polysacc_synth"/>
</dbReference>
<dbReference type="OrthoDB" id="512217at2"/>
<organism evidence="7 8">
    <name type="scientific">Dyadobacter psychrotolerans</name>
    <dbReference type="NCBI Taxonomy" id="2541721"/>
    <lineage>
        <taxon>Bacteria</taxon>
        <taxon>Pseudomonadati</taxon>
        <taxon>Bacteroidota</taxon>
        <taxon>Cytophagia</taxon>
        <taxon>Cytophagales</taxon>
        <taxon>Spirosomataceae</taxon>
        <taxon>Dyadobacter</taxon>
    </lineage>
</organism>
<feature type="transmembrane region" description="Helical" evidence="6">
    <location>
        <begin position="226"/>
        <end position="247"/>
    </location>
</feature>
<dbReference type="InterPro" id="IPR050833">
    <property type="entry name" value="Poly_Biosynth_Transport"/>
</dbReference>
<feature type="transmembrane region" description="Helical" evidence="6">
    <location>
        <begin position="375"/>
        <end position="393"/>
    </location>
</feature>
<dbReference type="Pfam" id="PF01943">
    <property type="entry name" value="Polysacc_synt"/>
    <property type="match status" value="1"/>
</dbReference>
<feature type="transmembrane region" description="Helical" evidence="6">
    <location>
        <begin position="125"/>
        <end position="142"/>
    </location>
</feature>
<sequence length="433" mass="49150">MQILKRFEKLSKSFRSVMLSFLTQFSNSILSFIMIPILLGYLNKEDYGLWVTLVSLVSWIFVSDFGIGQAFRNRVTSYLADGDKKALNRHFRITFQYYCILGIAILAFFVYLLNTNEVLQKNKDIALIIYLPYIIYFPFSLGTQILQGLRLVHVTGILTLSRAALWAIFVGILVLTEIEENLILISIGYSAIQTFINLITIYIAGKKSDIKLPTKKEFLSKLVYDNTILVGIRFFVLQLSNLILYTMGNYFVYSNLTPTSTAIYDTINRVFTLYMTFFNIIITVFWSEIAFLRETGDFIKLQLIYKKLLTISMLFAVGSLLVVFMAPWFIQVWTQGKINITTIDCIPFAFLVSVQAIAYTGTVFLNAFEKINTQVIISVVSIIIIYPLIKLGFKYELGIAAVPIVCGILVLPILLAAHLTANQLIKSHGVINS</sequence>
<evidence type="ECO:0008006" key="9">
    <source>
        <dbReference type="Google" id="ProtNLM"/>
    </source>
</evidence>
<feature type="transmembrane region" description="Helical" evidence="6">
    <location>
        <begin position="182"/>
        <end position="205"/>
    </location>
</feature>
<keyword evidence="2" id="KW-1003">Cell membrane</keyword>
<evidence type="ECO:0000313" key="7">
    <source>
        <dbReference type="EMBL" id="TDE13140.1"/>
    </source>
</evidence>
<feature type="transmembrane region" description="Helical" evidence="6">
    <location>
        <begin position="267"/>
        <end position="287"/>
    </location>
</feature>